<evidence type="ECO:0000256" key="1">
    <source>
        <dbReference type="SAM" id="MobiDB-lite"/>
    </source>
</evidence>
<feature type="compositionally biased region" description="Acidic residues" evidence="1">
    <location>
        <begin position="74"/>
        <end position="112"/>
    </location>
</feature>
<comment type="caution">
    <text evidence="2">The sequence shown here is derived from an EMBL/GenBank/DDBJ whole genome shotgun (WGS) entry which is preliminary data.</text>
</comment>
<evidence type="ECO:0000313" key="2">
    <source>
        <dbReference type="EMBL" id="MBJ2172961.1"/>
    </source>
</evidence>
<organism evidence="2 3">
    <name type="scientific">Aureibaculum flavum</name>
    <dbReference type="NCBI Taxonomy" id="2795986"/>
    <lineage>
        <taxon>Bacteria</taxon>
        <taxon>Pseudomonadati</taxon>
        <taxon>Bacteroidota</taxon>
        <taxon>Flavobacteriia</taxon>
        <taxon>Flavobacteriales</taxon>
        <taxon>Flavobacteriaceae</taxon>
        <taxon>Aureibaculum</taxon>
    </lineage>
</organism>
<feature type="region of interest" description="Disordered" evidence="1">
    <location>
        <begin position="65"/>
        <end position="124"/>
    </location>
</feature>
<accession>A0ABS0WLX3</accession>
<gene>
    <name evidence="2" type="ORF">JBL43_01845</name>
</gene>
<evidence type="ECO:0008006" key="4">
    <source>
        <dbReference type="Google" id="ProtNLM"/>
    </source>
</evidence>
<dbReference type="Proteomes" id="UP000623301">
    <property type="component" value="Unassembled WGS sequence"/>
</dbReference>
<name>A0ABS0WLX3_9FLAO</name>
<dbReference type="EMBL" id="JAEHFJ010000001">
    <property type="protein sequence ID" value="MBJ2172961.1"/>
    <property type="molecule type" value="Genomic_DNA"/>
</dbReference>
<dbReference type="RefSeq" id="WP_198839777.1">
    <property type="nucleotide sequence ID" value="NZ_JAEHFJ010000001.1"/>
</dbReference>
<evidence type="ECO:0000313" key="3">
    <source>
        <dbReference type="Proteomes" id="UP000623301"/>
    </source>
</evidence>
<keyword evidence="3" id="KW-1185">Reference proteome</keyword>
<sequence length="124" mass="13966">MKRVIVDFKKLTEDILNMLVEKFPDGYGDSDIVVFKNAAGETIEAVEVKTEDTIYLVKVSVRLEESMENHVDTSDDDDDDDDDDDIIDDDMIGDEDLEFDGDDDDDDDDDDEPSAKGSDDEDDD</sequence>
<reference evidence="2 3" key="1">
    <citation type="submission" date="2020-12" db="EMBL/GenBank/DDBJ databases">
        <title>Aureibaculum luteum sp. nov. and Aureibaculum flavum sp. nov., novel members of the family Flavobacteriaceae isolated from Antarctic intertidal sediments.</title>
        <authorList>
            <person name="He X."/>
            <person name="Zhang X."/>
        </authorList>
    </citation>
    <scope>NUCLEOTIDE SEQUENCE [LARGE SCALE GENOMIC DNA]</scope>
    <source>
        <strain evidence="2 3">A20</strain>
    </source>
</reference>
<protein>
    <recommendedName>
        <fullName evidence="4">DNA primase</fullName>
    </recommendedName>
</protein>
<proteinExistence type="predicted"/>